<sequence length="432" mass="45671">MSDEASNTTMQKWDELWLDAHLATMTGASSEATNEPYGAISDGAIATVGDRIAWVGRRTELPGPPEQLARSVTSLNSAWVTPGLIDCHTHLVFGGHRAGEFEQRLKGESYEAIARRGGGILSTVEATRAATDTELTVAATSRLASLYAEGVTTVEIKSGYGLDLDTELKMLRTIQRVADIFPGTVKATFLGAHTVPREYAQRPDDYVDVVCHQMLPQVVKTGLADAVDVFCERIAFTPAQTAKIFQAARAANLQVKLHADQLSDSGGAALAARFRALSADHLEHANQAGLQAMAQAGTTAVLLPGAAYFTHATTPPPIAQCRSLGVPIALATDCNPGSSPATSLLCILNLACTLFRLTPEEALSGVTRHAAGALGLSDRGTLEVGQRADFACWAINEPSELSYWMGANPCVGVVCGGRTALTRQPPTLTESS</sequence>
<dbReference type="Pfam" id="PF01979">
    <property type="entry name" value="Amidohydro_1"/>
    <property type="match status" value="1"/>
</dbReference>
<evidence type="ECO:0000256" key="2">
    <source>
        <dbReference type="ARBA" id="ARBA00012864"/>
    </source>
</evidence>
<dbReference type="GO" id="GO:0050480">
    <property type="term" value="F:imidazolonepropionase activity"/>
    <property type="evidence" value="ECO:0007669"/>
    <property type="project" value="UniProtKB-EC"/>
</dbReference>
<gene>
    <name evidence="9" type="ORF">METZ01_LOCUS31088</name>
</gene>
<keyword evidence="4" id="KW-0378">Hydrolase</keyword>
<comment type="pathway">
    <text evidence="1">Amino-acid degradation.</text>
</comment>
<evidence type="ECO:0000256" key="4">
    <source>
        <dbReference type="ARBA" id="ARBA00022801"/>
    </source>
</evidence>
<evidence type="ECO:0000313" key="9">
    <source>
        <dbReference type="EMBL" id="SUZ78234.1"/>
    </source>
</evidence>
<dbReference type="InterPro" id="IPR032466">
    <property type="entry name" value="Metal_Hydrolase"/>
</dbReference>
<keyword evidence="5" id="KW-0369">Histidine metabolism</keyword>
<keyword evidence="6" id="KW-0862">Zinc</keyword>
<accession>A0A381QH74</accession>
<dbReference type="GO" id="GO:0019556">
    <property type="term" value="P:L-histidine catabolic process to glutamate and formamide"/>
    <property type="evidence" value="ECO:0007669"/>
    <property type="project" value="InterPro"/>
</dbReference>
<keyword evidence="3" id="KW-0479">Metal-binding</keyword>
<dbReference type="Gene3D" id="3.20.20.140">
    <property type="entry name" value="Metal-dependent hydrolases"/>
    <property type="match status" value="1"/>
</dbReference>
<dbReference type="NCBIfam" id="TIGR01224">
    <property type="entry name" value="hutI"/>
    <property type="match status" value="1"/>
</dbReference>
<keyword evidence="7" id="KW-0408">Iron</keyword>
<feature type="domain" description="Amidohydrolase-related" evidence="8">
    <location>
        <begin position="79"/>
        <end position="419"/>
    </location>
</feature>
<dbReference type="GO" id="GO:0005737">
    <property type="term" value="C:cytoplasm"/>
    <property type="evidence" value="ECO:0007669"/>
    <property type="project" value="InterPro"/>
</dbReference>
<evidence type="ECO:0000256" key="5">
    <source>
        <dbReference type="ARBA" id="ARBA00022808"/>
    </source>
</evidence>
<evidence type="ECO:0000256" key="6">
    <source>
        <dbReference type="ARBA" id="ARBA00022833"/>
    </source>
</evidence>
<dbReference type="CDD" id="cd01296">
    <property type="entry name" value="Imidazolone-5PH"/>
    <property type="match status" value="1"/>
</dbReference>
<dbReference type="InterPro" id="IPR005920">
    <property type="entry name" value="HutI"/>
</dbReference>
<dbReference type="InterPro" id="IPR011059">
    <property type="entry name" value="Metal-dep_hydrolase_composite"/>
</dbReference>
<evidence type="ECO:0000259" key="8">
    <source>
        <dbReference type="Pfam" id="PF01979"/>
    </source>
</evidence>
<dbReference type="InterPro" id="IPR006680">
    <property type="entry name" value="Amidohydro-rel"/>
</dbReference>
<proteinExistence type="inferred from homology"/>
<dbReference type="HAMAP" id="MF_00372">
    <property type="entry name" value="HutI"/>
    <property type="match status" value="1"/>
</dbReference>
<evidence type="ECO:0000256" key="3">
    <source>
        <dbReference type="ARBA" id="ARBA00022723"/>
    </source>
</evidence>
<evidence type="ECO:0000256" key="7">
    <source>
        <dbReference type="ARBA" id="ARBA00023004"/>
    </source>
</evidence>
<dbReference type="FunFam" id="3.20.20.140:FF:000007">
    <property type="entry name" value="Imidazolonepropionase"/>
    <property type="match status" value="1"/>
</dbReference>
<reference evidence="9" key="1">
    <citation type="submission" date="2018-05" db="EMBL/GenBank/DDBJ databases">
        <authorList>
            <person name="Lanie J.A."/>
            <person name="Ng W.-L."/>
            <person name="Kazmierczak K.M."/>
            <person name="Andrzejewski T.M."/>
            <person name="Davidsen T.M."/>
            <person name="Wayne K.J."/>
            <person name="Tettelin H."/>
            <person name="Glass J.I."/>
            <person name="Rusch D."/>
            <person name="Podicherti R."/>
            <person name="Tsui H.-C.T."/>
            <person name="Winkler M.E."/>
        </authorList>
    </citation>
    <scope>NUCLEOTIDE SEQUENCE</scope>
</reference>
<dbReference type="AlphaFoldDB" id="A0A381QH74"/>
<dbReference type="PANTHER" id="PTHR42752">
    <property type="entry name" value="IMIDAZOLONEPROPIONASE"/>
    <property type="match status" value="1"/>
</dbReference>
<dbReference type="EMBL" id="UINC01001346">
    <property type="protein sequence ID" value="SUZ78234.1"/>
    <property type="molecule type" value="Genomic_DNA"/>
</dbReference>
<dbReference type="SUPFAM" id="SSF51556">
    <property type="entry name" value="Metallo-dependent hydrolases"/>
    <property type="match status" value="1"/>
</dbReference>
<dbReference type="PANTHER" id="PTHR42752:SF1">
    <property type="entry name" value="IMIDAZOLONEPROPIONASE-RELATED"/>
    <property type="match status" value="1"/>
</dbReference>
<dbReference type="GO" id="GO:0046872">
    <property type="term" value="F:metal ion binding"/>
    <property type="evidence" value="ECO:0007669"/>
    <property type="project" value="UniProtKB-KW"/>
</dbReference>
<dbReference type="EC" id="3.5.2.7" evidence="2"/>
<protein>
    <recommendedName>
        <fullName evidence="2">imidazolonepropionase</fullName>
        <ecNumber evidence="2">3.5.2.7</ecNumber>
    </recommendedName>
</protein>
<organism evidence="9">
    <name type="scientific">marine metagenome</name>
    <dbReference type="NCBI Taxonomy" id="408172"/>
    <lineage>
        <taxon>unclassified sequences</taxon>
        <taxon>metagenomes</taxon>
        <taxon>ecological metagenomes</taxon>
    </lineage>
</organism>
<name>A0A381QH74_9ZZZZ</name>
<dbReference type="Gene3D" id="2.30.40.10">
    <property type="entry name" value="Urease, subunit C, domain 1"/>
    <property type="match status" value="1"/>
</dbReference>
<evidence type="ECO:0000256" key="1">
    <source>
        <dbReference type="ARBA" id="ARBA00005023"/>
    </source>
</evidence>
<dbReference type="SUPFAM" id="SSF51338">
    <property type="entry name" value="Composite domain of metallo-dependent hydrolases"/>
    <property type="match status" value="1"/>
</dbReference>